<dbReference type="InterPro" id="IPR005844">
    <property type="entry name" value="A-D-PHexomutase_a/b/a-I"/>
</dbReference>
<feature type="domain" description="Alpha-D-phosphohexomutase alpha/beta/alpha" evidence="9">
    <location>
        <begin position="60"/>
        <end position="177"/>
    </location>
</feature>
<dbReference type="Gene3D" id="3.40.120.10">
    <property type="entry name" value="Alpha-D-Glucose-1,6-Bisphosphate, subunit A, domain 3"/>
    <property type="match status" value="3"/>
</dbReference>
<feature type="domain" description="Alpha-D-phosphohexomutase C-terminal" evidence="8">
    <location>
        <begin position="542"/>
        <end position="563"/>
    </location>
</feature>
<keyword evidence="6" id="KW-0413">Isomerase</keyword>
<protein>
    <submittedName>
        <fullName evidence="12">Phospho-sugar mutase</fullName>
    </submittedName>
</protein>
<evidence type="ECO:0000313" key="12">
    <source>
        <dbReference type="EMBL" id="MCG2620491.1"/>
    </source>
</evidence>
<evidence type="ECO:0000256" key="7">
    <source>
        <dbReference type="RuleBase" id="RU004326"/>
    </source>
</evidence>
<dbReference type="InterPro" id="IPR036900">
    <property type="entry name" value="A-D-PHexomutase_C_sf"/>
</dbReference>
<dbReference type="RefSeq" id="WP_237817592.1">
    <property type="nucleotide sequence ID" value="NZ_JAKLTQ010000001.1"/>
</dbReference>
<reference evidence="12" key="1">
    <citation type="submission" date="2022-01" db="EMBL/GenBank/DDBJ databases">
        <authorList>
            <person name="Jo J.-H."/>
            <person name="Im W.-T."/>
        </authorList>
    </citation>
    <scope>NUCLEOTIDE SEQUENCE</scope>
    <source>
        <strain evidence="12">I2-34</strain>
    </source>
</reference>
<accession>A0ABS9L1G7</accession>
<evidence type="ECO:0000313" key="13">
    <source>
        <dbReference type="Proteomes" id="UP001165368"/>
    </source>
</evidence>
<dbReference type="CDD" id="cd05799">
    <property type="entry name" value="PGM2"/>
    <property type="match status" value="1"/>
</dbReference>
<dbReference type="Gene3D" id="3.30.310.50">
    <property type="entry name" value="Alpha-D-phosphohexomutase, C-terminal domain"/>
    <property type="match status" value="1"/>
</dbReference>
<dbReference type="EMBL" id="JAKLTQ010000001">
    <property type="protein sequence ID" value="MCG2620491.1"/>
    <property type="molecule type" value="Genomic_DNA"/>
</dbReference>
<dbReference type="Pfam" id="PF02880">
    <property type="entry name" value="PGM_PMM_III"/>
    <property type="match status" value="1"/>
</dbReference>
<evidence type="ECO:0000256" key="1">
    <source>
        <dbReference type="ARBA" id="ARBA00001946"/>
    </source>
</evidence>
<comment type="caution">
    <text evidence="12">The sequence shown here is derived from an EMBL/GenBank/DDBJ whole genome shotgun (WGS) entry which is preliminary data.</text>
</comment>
<dbReference type="Pfam" id="PF02878">
    <property type="entry name" value="PGM_PMM_I"/>
    <property type="match status" value="1"/>
</dbReference>
<keyword evidence="3" id="KW-0597">Phosphoprotein</keyword>
<evidence type="ECO:0000259" key="9">
    <source>
        <dbReference type="Pfam" id="PF02878"/>
    </source>
</evidence>
<dbReference type="PRINTS" id="PR00509">
    <property type="entry name" value="PGMPMM"/>
</dbReference>
<proteinExistence type="inferred from homology"/>
<dbReference type="Pfam" id="PF02879">
    <property type="entry name" value="PGM_PMM_II"/>
    <property type="match status" value="1"/>
</dbReference>
<dbReference type="SUPFAM" id="SSF55957">
    <property type="entry name" value="Phosphoglucomutase, C-terminal domain"/>
    <property type="match status" value="1"/>
</dbReference>
<evidence type="ECO:0000256" key="2">
    <source>
        <dbReference type="ARBA" id="ARBA00010231"/>
    </source>
</evidence>
<keyword evidence="13" id="KW-1185">Reference proteome</keyword>
<dbReference type="InterPro" id="IPR005843">
    <property type="entry name" value="A-D-PHexomutase_C"/>
</dbReference>
<gene>
    <name evidence="12" type="ORF">LVY72_01030</name>
</gene>
<evidence type="ECO:0000256" key="5">
    <source>
        <dbReference type="ARBA" id="ARBA00022842"/>
    </source>
</evidence>
<dbReference type="InterPro" id="IPR005845">
    <property type="entry name" value="A-D-PHexomutase_a/b/a-II"/>
</dbReference>
<evidence type="ECO:0000256" key="6">
    <source>
        <dbReference type="ARBA" id="ARBA00023235"/>
    </source>
</evidence>
<comment type="cofactor">
    <cofactor evidence="1">
        <name>Mg(2+)</name>
        <dbReference type="ChEBI" id="CHEBI:18420"/>
    </cofactor>
</comment>
<dbReference type="InterPro" id="IPR005846">
    <property type="entry name" value="A-D-PHexomutase_a/b/a-III"/>
</dbReference>
<evidence type="ECO:0000256" key="3">
    <source>
        <dbReference type="ARBA" id="ARBA00022553"/>
    </source>
</evidence>
<organism evidence="12 13">
    <name type="scientific">Arthrobacter hankyongi</name>
    <dbReference type="NCBI Taxonomy" id="2904801"/>
    <lineage>
        <taxon>Bacteria</taxon>
        <taxon>Bacillati</taxon>
        <taxon>Actinomycetota</taxon>
        <taxon>Actinomycetes</taxon>
        <taxon>Micrococcales</taxon>
        <taxon>Micrococcaceae</taxon>
        <taxon>Arthrobacter</taxon>
    </lineage>
</organism>
<keyword evidence="4 7" id="KW-0479">Metal-binding</keyword>
<dbReference type="Pfam" id="PF00408">
    <property type="entry name" value="PGM_PMM_IV"/>
    <property type="match status" value="1"/>
</dbReference>
<name>A0ABS9L1G7_9MICC</name>
<evidence type="ECO:0000259" key="11">
    <source>
        <dbReference type="Pfam" id="PF02880"/>
    </source>
</evidence>
<dbReference type="InterPro" id="IPR016055">
    <property type="entry name" value="A-D-PHexomutase_a/b/a-I/II/III"/>
</dbReference>
<dbReference type="InterPro" id="IPR016066">
    <property type="entry name" value="A-D-PHexomutase_CS"/>
</dbReference>
<evidence type="ECO:0000259" key="8">
    <source>
        <dbReference type="Pfam" id="PF00408"/>
    </source>
</evidence>
<dbReference type="PROSITE" id="PS00710">
    <property type="entry name" value="PGM_PMM"/>
    <property type="match status" value="1"/>
</dbReference>
<dbReference type="PANTHER" id="PTHR45745:SF1">
    <property type="entry name" value="PHOSPHOGLUCOMUTASE 2B-RELATED"/>
    <property type="match status" value="1"/>
</dbReference>
<evidence type="ECO:0000256" key="4">
    <source>
        <dbReference type="ARBA" id="ARBA00022723"/>
    </source>
</evidence>
<feature type="domain" description="Alpha-D-phosphohexomutase alpha/beta/alpha" evidence="10">
    <location>
        <begin position="232"/>
        <end position="334"/>
    </location>
</feature>
<dbReference type="SUPFAM" id="SSF53738">
    <property type="entry name" value="Phosphoglucomutase, first 3 domains"/>
    <property type="match status" value="3"/>
</dbReference>
<dbReference type="PANTHER" id="PTHR45745">
    <property type="entry name" value="PHOSPHOMANNOMUTASE 45A"/>
    <property type="match status" value="1"/>
</dbReference>
<comment type="similarity">
    <text evidence="2 7">Belongs to the phosphohexose mutase family.</text>
</comment>
<dbReference type="Proteomes" id="UP001165368">
    <property type="component" value="Unassembled WGS sequence"/>
</dbReference>
<evidence type="ECO:0000259" key="10">
    <source>
        <dbReference type="Pfam" id="PF02879"/>
    </source>
</evidence>
<sequence>MTSSPAPLELLAAAEAWLAADPDPQTAAELRELIDRAAGDGQPAAAAQADLADRFAGTLAFGTAGLRAALGAGPGRMNRVVVRRTAAGLAKFLLDTAGGSYVPRVVVGYDARHNSAAFATESAAVFTALGLQAFLLPAALPTPVLAYAVKALDCDAGVMVTASHNPPQDNGYKVYLGGRVVPGEGRGAQIVPPYDAAIAARIDYAAALETIPLAPSGWELLPASGEPGSIEDAYVEAVAGVARPDLFPHRKLKIVLTPLHGVGGRTLAAVLRQAGFTDLHPVQAQADPDPDFPTVAFPNPEEAGALDLALAAAEELQADIVLANDPDADRLAVALKVPETGRWAMLRGDETGALLGAHMVARLRAAGTPGGAPTEDTGPAEDAATAVFANSIVSSRLLGKIAAAAGLKHVQTLTGFKWIARVPQLAYGYEEALGYCVAPDLVTDKDGISAALLAAEMAADALAAGRELRTDLDELQLAHGVHATDQLSVRVGSLDLLDAMMKRLRDSPPESFGGSAVTSIVDLTEGSAGLPPTEGLQYLTRDDSRVIIRPSGTEPKLKCYIEVIRPVPAADLLEQVHAEIGGTIELIREDISDALGL</sequence>
<feature type="domain" description="Alpha-D-phosphohexomutase alpha/beta/alpha" evidence="11">
    <location>
        <begin position="386"/>
        <end position="461"/>
    </location>
</feature>
<keyword evidence="5 7" id="KW-0460">Magnesium</keyword>
<dbReference type="InterPro" id="IPR005841">
    <property type="entry name" value="Alpha-D-phosphohexomutase_SF"/>
</dbReference>